<evidence type="ECO:0000313" key="4">
    <source>
        <dbReference type="Proteomes" id="UP000034181"/>
    </source>
</evidence>
<evidence type="ECO:0000313" key="3">
    <source>
        <dbReference type="EMBL" id="KKQ75714.1"/>
    </source>
</evidence>
<dbReference type="Proteomes" id="UP000034181">
    <property type="component" value="Unassembled WGS sequence"/>
</dbReference>
<feature type="transmembrane region" description="Helical" evidence="1">
    <location>
        <begin position="266"/>
        <end position="285"/>
    </location>
</feature>
<dbReference type="PANTHER" id="PTHR43630:SF2">
    <property type="entry name" value="GLYCOSYLTRANSFERASE"/>
    <property type="match status" value="1"/>
</dbReference>
<dbReference type="InterPro" id="IPR001173">
    <property type="entry name" value="Glyco_trans_2-like"/>
</dbReference>
<proteinExistence type="predicted"/>
<name>A0A0G0MPX5_9BACT</name>
<dbReference type="AlphaFoldDB" id="A0A0G0MPX5"/>
<dbReference type="GO" id="GO:0016740">
    <property type="term" value="F:transferase activity"/>
    <property type="evidence" value="ECO:0007669"/>
    <property type="project" value="UniProtKB-KW"/>
</dbReference>
<comment type="caution">
    <text evidence="3">The sequence shown here is derived from an EMBL/GenBank/DDBJ whole genome shotgun (WGS) entry which is preliminary data.</text>
</comment>
<keyword evidence="3" id="KW-0808">Transferase</keyword>
<dbReference type="Gene3D" id="3.90.550.10">
    <property type="entry name" value="Spore Coat Polysaccharide Biosynthesis Protein SpsA, Chain A"/>
    <property type="match status" value="1"/>
</dbReference>
<organism evidence="3 4">
    <name type="scientific">Candidatus Woesebacteria bacterium GW2011_GWB1_38_5b</name>
    <dbReference type="NCBI Taxonomy" id="1618569"/>
    <lineage>
        <taxon>Bacteria</taxon>
        <taxon>Candidatus Woeseibacteriota</taxon>
    </lineage>
</organism>
<dbReference type="InterPro" id="IPR029044">
    <property type="entry name" value="Nucleotide-diphossugar_trans"/>
</dbReference>
<dbReference type="Pfam" id="PF00535">
    <property type="entry name" value="Glycos_transf_2"/>
    <property type="match status" value="1"/>
</dbReference>
<gene>
    <name evidence="3" type="ORF">US96_C0006G0026</name>
</gene>
<sequence length="322" mass="37935">MGKPKISIAIPTYNEEKNIKECLDSILRQKYPESKLEVFVVDGGSLDKTIEIAKVYPVTIIPNPEKDAQRGKMLALKKATGDYYIYLDGDSFLKGTNWFTKMLKPLLEDTSIIASFSRYYSRKSDHWLTRFLYYDPIGRDPIYEFFSPAIEKSFKQKRAGYYLCEFNKDLIPPEGRCLYRVSILKKSLIYKRHKFMELDNLAILVSEGKTRFAYVPSAGFYHNFILGFKSLIRKRFRNINKNYLHQEEGRYYTWFNLRSPRGLLKVLIWIVYANTLVFGFLRGIYKSIKYKDPVCLIEPVLNIIETDIIIFGFAWYFFAKRK</sequence>
<dbReference type="EMBL" id="LBUZ01000006">
    <property type="protein sequence ID" value="KKQ75714.1"/>
    <property type="molecule type" value="Genomic_DNA"/>
</dbReference>
<feature type="domain" description="Glycosyltransferase 2-like" evidence="2">
    <location>
        <begin position="7"/>
        <end position="185"/>
    </location>
</feature>
<reference evidence="3 4" key="1">
    <citation type="journal article" date="2015" name="Nature">
        <title>rRNA introns, odd ribosomes, and small enigmatic genomes across a large radiation of phyla.</title>
        <authorList>
            <person name="Brown C.T."/>
            <person name="Hug L.A."/>
            <person name="Thomas B.C."/>
            <person name="Sharon I."/>
            <person name="Castelle C.J."/>
            <person name="Singh A."/>
            <person name="Wilkins M.J."/>
            <person name="Williams K.H."/>
            <person name="Banfield J.F."/>
        </authorList>
    </citation>
    <scope>NUCLEOTIDE SEQUENCE [LARGE SCALE GENOMIC DNA]</scope>
</reference>
<keyword evidence="1" id="KW-1133">Transmembrane helix</keyword>
<protein>
    <submittedName>
        <fullName evidence="3">Glycosyl transferase</fullName>
    </submittedName>
</protein>
<dbReference type="SUPFAM" id="SSF53448">
    <property type="entry name" value="Nucleotide-diphospho-sugar transferases"/>
    <property type="match status" value="1"/>
</dbReference>
<feature type="transmembrane region" description="Helical" evidence="1">
    <location>
        <begin position="300"/>
        <end position="318"/>
    </location>
</feature>
<keyword evidence="1" id="KW-0812">Transmembrane</keyword>
<accession>A0A0G0MPX5</accession>
<keyword evidence="1" id="KW-0472">Membrane</keyword>
<dbReference type="PANTHER" id="PTHR43630">
    <property type="entry name" value="POLY-BETA-1,6-N-ACETYL-D-GLUCOSAMINE SYNTHASE"/>
    <property type="match status" value="1"/>
</dbReference>
<evidence type="ECO:0000256" key="1">
    <source>
        <dbReference type="SAM" id="Phobius"/>
    </source>
</evidence>
<evidence type="ECO:0000259" key="2">
    <source>
        <dbReference type="Pfam" id="PF00535"/>
    </source>
</evidence>